<dbReference type="EMBL" id="AFJM02000071">
    <property type="protein sequence ID" value="EMM70781.1"/>
    <property type="molecule type" value="Genomic_DNA"/>
</dbReference>
<dbReference type="AlphaFoldDB" id="M6FVF4"/>
<organism evidence="1 2">
    <name type="scientific">Leptospira weilii str. 2006001855</name>
    <dbReference type="NCBI Taxonomy" id="996804"/>
    <lineage>
        <taxon>Bacteria</taxon>
        <taxon>Pseudomonadati</taxon>
        <taxon>Spirochaetota</taxon>
        <taxon>Spirochaetia</taxon>
        <taxon>Leptospirales</taxon>
        <taxon>Leptospiraceae</taxon>
        <taxon>Leptospira</taxon>
    </lineage>
</organism>
<dbReference type="Proteomes" id="UP000012101">
    <property type="component" value="Unassembled WGS sequence"/>
</dbReference>
<evidence type="ECO:0000313" key="1">
    <source>
        <dbReference type="EMBL" id="EMM70781.1"/>
    </source>
</evidence>
<comment type="caution">
    <text evidence="1">The sequence shown here is derived from an EMBL/GenBank/DDBJ whole genome shotgun (WGS) entry which is preliminary data.</text>
</comment>
<reference evidence="1 2" key="1">
    <citation type="submission" date="2013-01" db="EMBL/GenBank/DDBJ databases">
        <authorList>
            <person name="Harkins D.M."/>
            <person name="Durkin A.S."/>
            <person name="Brinkac L.M."/>
            <person name="Haft D.H."/>
            <person name="Selengut J.D."/>
            <person name="Sanka R."/>
            <person name="DePew J."/>
            <person name="Purushe J."/>
            <person name="Hospenthal D.R."/>
            <person name="Murray C.K."/>
            <person name="Pimentel G."/>
            <person name="Wasfy M."/>
            <person name="Vinetz J.M."/>
            <person name="Sutton G.G."/>
            <person name="Nierman W.C."/>
            <person name="Fouts D.E."/>
        </authorList>
    </citation>
    <scope>NUCLEOTIDE SEQUENCE [LARGE SCALE GENOMIC DNA]</scope>
    <source>
        <strain evidence="1 2">2006001855</strain>
    </source>
</reference>
<proteinExistence type="predicted"/>
<sequence>MKDKISTKAGFKTFEKIAHIYILPKEFEKGKEMTETMKLKRNVIFTLYHDVIQSLYENDED</sequence>
<name>M6FVF4_9LEPT</name>
<evidence type="ECO:0000313" key="2">
    <source>
        <dbReference type="Proteomes" id="UP000012101"/>
    </source>
</evidence>
<protein>
    <submittedName>
        <fullName evidence="1">Uncharacterized protein</fullName>
    </submittedName>
</protein>
<gene>
    <name evidence="1" type="ORF">LEP1GSC038_1286</name>
</gene>
<accession>M6FVF4</accession>